<dbReference type="InterPro" id="IPR001789">
    <property type="entry name" value="Sig_transdc_resp-reg_receiver"/>
</dbReference>
<name>A0A9E5JZ34_9GAMM</name>
<dbReference type="Proteomes" id="UP000787472">
    <property type="component" value="Unassembled WGS sequence"/>
</dbReference>
<evidence type="ECO:0000313" key="8">
    <source>
        <dbReference type="Proteomes" id="UP000787472"/>
    </source>
</evidence>
<feature type="modified residue" description="4-aspartylphosphate" evidence="4">
    <location>
        <position position="59"/>
    </location>
</feature>
<dbReference type="SUPFAM" id="SSF55073">
    <property type="entry name" value="Nucleotide cyclase"/>
    <property type="match status" value="1"/>
</dbReference>
<dbReference type="InterPro" id="IPR000160">
    <property type="entry name" value="GGDEF_dom"/>
</dbReference>
<dbReference type="SMART" id="SM00448">
    <property type="entry name" value="REC"/>
    <property type="match status" value="1"/>
</dbReference>
<dbReference type="Gene3D" id="3.30.70.270">
    <property type="match status" value="1"/>
</dbReference>
<dbReference type="PROSITE" id="PS50887">
    <property type="entry name" value="GGDEF"/>
    <property type="match status" value="1"/>
</dbReference>
<keyword evidence="4" id="KW-0597">Phosphoprotein</keyword>
<organism evidence="7 8">
    <name type="scientific">Pseudomaricurvus hydrocarbonicus</name>
    <dbReference type="NCBI Taxonomy" id="1470433"/>
    <lineage>
        <taxon>Bacteria</taxon>
        <taxon>Pseudomonadati</taxon>
        <taxon>Pseudomonadota</taxon>
        <taxon>Gammaproteobacteria</taxon>
        <taxon>Cellvibrionales</taxon>
        <taxon>Cellvibrionaceae</taxon>
        <taxon>Pseudomaricurvus</taxon>
    </lineage>
</organism>
<dbReference type="SUPFAM" id="SSF52172">
    <property type="entry name" value="CheY-like"/>
    <property type="match status" value="1"/>
</dbReference>
<dbReference type="EC" id="2.7.7.65" evidence="2"/>
<dbReference type="InterPro" id="IPR011006">
    <property type="entry name" value="CheY-like_superfamily"/>
</dbReference>
<comment type="caution">
    <text evidence="7">The sequence shown here is derived from an EMBL/GenBank/DDBJ whole genome shotgun (WGS) entry which is preliminary data.</text>
</comment>
<sequence>MNTGQIRVLVVDDDPDDFYLVNEMLKQSQRKAFVVTHCESLECAGQVLQRSPVDIVLLDLGLGPLQGIQTLESFLSLGFCTPVIVLTGVHDEVLGEQSIKLGAEDYLPKNEASSALLIRAITYAIERYALVEQLEKRANEDALTGLANRHALMGQTTTLINNLERSGSTLAVALLDLDDFKGVNDRWGHNAGDQVIVALAHRLQSHLRSSDLVARIGGDEFVWVLTNYSSADNLVDVIEKKLSYLMQPLVLEEYPDDPKQLIKVSLGVAEWKPGLGLKELLSRADKAMYQSKKSRNQGVVIY</sequence>
<accession>A0A9E5JZ34</accession>
<dbReference type="InterPro" id="IPR029787">
    <property type="entry name" value="Nucleotide_cyclase"/>
</dbReference>
<dbReference type="Gene3D" id="3.40.50.2300">
    <property type="match status" value="1"/>
</dbReference>
<dbReference type="AlphaFoldDB" id="A0A9E5JZ34"/>
<evidence type="ECO:0000256" key="3">
    <source>
        <dbReference type="ARBA" id="ARBA00034247"/>
    </source>
</evidence>
<reference evidence="7" key="1">
    <citation type="submission" date="2020-03" db="EMBL/GenBank/DDBJ databases">
        <authorList>
            <person name="Guo F."/>
        </authorList>
    </citation>
    <scope>NUCLEOTIDE SEQUENCE</scope>
    <source>
        <strain evidence="7">JCM 30134</strain>
    </source>
</reference>
<dbReference type="CDD" id="cd00156">
    <property type="entry name" value="REC"/>
    <property type="match status" value="1"/>
</dbReference>
<dbReference type="CDD" id="cd01949">
    <property type="entry name" value="GGDEF"/>
    <property type="match status" value="1"/>
</dbReference>
<dbReference type="PANTHER" id="PTHR45138:SF9">
    <property type="entry name" value="DIGUANYLATE CYCLASE DGCM-RELATED"/>
    <property type="match status" value="1"/>
</dbReference>
<evidence type="ECO:0000259" key="6">
    <source>
        <dbReference type="PROSITE" id="PS50887"/>
    </source>
</evidence>
<dbReference type="Pfam" id="PF00990">
    <property type="entry name" value="GGDEF"/>
    <property type="match status" value="1"/>
</dbReference>
<dbReference type="RefSeq" id="WP_167183131.1">
    <property type="nucleotide sequence ID" value="NZ_JAAONZ010000003.1"/>
</dbReference>
<evidence type="ECO:0000256" key="4">
    <source>
        <dbReference type="PROSITE-ProRule" id="PRU00169"/>
    </source>
</evidence>
<gene>
    <name evidence="7" type="ORF">G8770_05820</name>
</gene>
<dbReference type="GO" id="GO:0000160">
    <property type="term" value="P:phosphorelay signal transduction system"/>
    <property type="evidence" value="ECO:0007669"/>
    <property type="project" value="InterPro"/>
</dbReference>
<dbReference type="NCBIfam" id="TIGR00254">
    <property type="entry name" value="GGDEF"/>
    <property type="match status" value="1"/>
</dbReference>
<evidence type="ECO:0000313" key="7">
    <source>
        <dbReference type="EMBL" id="NHO65057.1"/>
    </source>
</evidence>
<dbReference type="PANTHER" id="PTHR45138">
    <property type="entry name" value="REGULATORY COMPONENTS OF SENSORY TRANSDUCTION SYSTEM"/>
    <property type="match status" value="1"/>
</dbReference>
<comment type="cofactor">
    <cofactor evidence="1">
        <name>Mg(2+)</name>
        <dbReference type="ChEBI" id="CHEBI:18420"/>
    </cofactor>
</comment>
<dbReference type="InterPro" id="IPR043128">
    <property type="entry name" value="Rev_trsase/Diguanyl_cyclase"/>
</dbReference>
<feature type="domain" description="GGDEF" evidence="6">
    <location>
        <begin position="168"/>
        <end position="302"/>
    </location>
</feature>
<dbReference type="FunFam" id="3.30.70.270:FF:000001">
    <property type="entry name" value="Diguanylate cyclase domain protein"/>
    <property type="match status" value="1"/>
</dbReference>
<keyword evidence="8" id="KW-1185">Reference proteome</keyword>
<dbReference type="Pfam" id="PF00072">
    <property type="entry name" value="Response_reg"/>
    <property type="match status" value="1"/>
</dbReference>
<dbReference type="GO" id="GO:0052621">
    <property type="term" value="F:diguanylate cyclase activity"/>
    <property type="evidence" value="ECO:0007669"/>
    <property type="project" value="UniProtKB-EC"/>
</dbReference>
<evidence type="ECO:0000259" key="5">
    <source>
        <dbReference type="PROSITE" id="PS50110"/>
    </source>
</evidence>
<proteinExistence type="predicted"/>
<protein>
    <recommendedName>
        <fullName evidence="2">diguanylate cyclase</fullName>
        <ecNumber evidence="2">2.7.7.65</ecNumber>
    </recommendedName>
</protein>
<comment type="catalytic activity">
    <reaction evidence="3">
        <text>2 GTP = 3',3'-c-di-GMP + 2 diphosphate</text>
        <dbReference type="Rhea" id="RHEA:24898"/>
        <dbReference type="ChEBI" id="CHEBI:33019"/>
        <dbReference type="ChEBI" id="CHEBI:37565"/>
        <dbReference type="ChEBI" id="CHEBI:58805"/>
        <dbReference type="EC" id="2.7.7.65"/>
    </reaction>
</comment>
<dbReference type="InterPro" id="IPR050469">
    <property type="entry name" value="Diguanylate_Cyclase"/>
</dbReference>
<dbReference type="SMART" id="SM00267">
    <property type="entry name" value="GGDEF"/>
    <property type="match status" value="1"/>
</dbReference>
<feature type="domain" description="Response regulatory" evidence="5">
    <location>
        <begin position="7"/>
        <end position="124"/>
    </location>
</feature>
<evidence type="ECO:0000256" key="2">
    <source>
        <dbReference type="ARBA" id="ARBA00012528"/>
    </source>
</evidence>
<evidence type="ECO:0000256" key="1">
    <source>
        <dbReference type="ARBA" id="ARBA00001946"/>
    </source>
</evidence>
<dbReference type="PROSITE" id="PS50110">
    <property type="entry name" value="RESPONSE_REGULATORY"/>
    <property type="match status" value="1"/>
</dbReference>
<dbReference type="EMBL" id="JAAONZ010000003">
    <property type="protein sequence ID" value="NHO65057.1"/>
    <property type="molecule type" value="Genomic_DNA"/>
</dbReference>